<proteinExistence type="predicted"/>
<dbReference type="STRING" id="1122244.GCA_000426885_02143"/>
<evidence type="ECO:0000313" key="2">
    <source>
        <dbReference type="Proteomes" id="UP000254065"/>
    </source>
</evidence>
<dbReference type="AlphaFoldDB" id="A0A378R1S8"/>
<name>A0A378R1S8_9GAMM</name>
<dbReference type="OrthoDB" id="9898731at2"/>
<keyword evidence="2" id="KW-1185">Reference proteome</keyword>
<dbReference type="InterPro" id="IPR028994">
    <property type="entry name" value="Integrin_alpha_N"/>
</dbReference>
<sequence length="145" mass="16106">MHDIIKDFNEADNLEKSGDIIEASKKKVEAVANILDFHPATWFGADADPAKENITKVADIITKRMVEIEKIWDEMGEIATTHQKLPRTGEYYVYDPLTLDLNGNGLIDVIGTDGYKGALFDHNGDGIATQAGWVAVNDELWEMVV</sequence>
<dbReference type="SUPFAM" id="SSF69318">
    <property type="entry name" value="Integrin alpha N-terminal domain"/>
    <property type="match status" value="1"/>
</dbReference>
<organism evidence="1 2">
    <name type="scientific">Moraxella caprae</name>
    <dbReference type="NCBI Taxonomy" id="90240"/>
    <lineage>
        <taxon>Bacteria</taxon>
        <taxon>Pseudomonadati</taxon>
        <taxon>Pseudomonadota</taxon>
        <taxon>Gammaproteobacteria</taxon>
        <taxon>Moraxellales</taxon>
        <taxon>Moraxellaceae</taxon>
        <taxon>Moraxella</taxon>
    </lineage>
</organism>
<dbReference type="EMBL" id="UGQB01000004">
    <property type="protein sequence ID" value="STZ09276.1"/>
    <property type="molecule type" value="Genomic_DNA"/>
</dbReference>
<gene>
    <name evidence="1" type="ORF">NCTC12877_02291</name>
</gene>
<dbReference type="RefSeq" id="WP_051226015.1">
    <property type="nucleotide sequence ID" value="NZ_UGQB01000004.1"/>
</dbReference>
<accession>A0A378R1S8</accession>
<evidence type="ECO:0000313" key="1">
    <source>
        <dbReference type="EMBL" id="STZ09276.1"/>
    </source>
</evidence>
<reference evidence="1 2" key="1">
    <citation type="submission" date="2018-06" db="EMBL/GenBank/DDBJ databases">
        <authorList>
            <consortium name="Pathogen Informatics"/>
            <person name="Doyle S."/>
        </authorList>
    </citation>
    <scope>NUCLEOTIDE SEQUENCE [LARGE SCALE GENOMIC DNA]</scope>
    <source>
        <strain evidence="1 2">NCTC12877</strain>
    </source>
</reference>
<protein>
    <submittedName>
        <fullName evidence="1">Uncharacterized protein</fullName>
    </submittedName>
</protein>
<dbReference type="Proteomes" id="UP000254065">
    <property type="component" value="Unassembled WGS sequence"/>
</dbReference>